<accession>A0ABU7HL94</accession>
<comment type="subcellular location">
    <subcellularLocation>
        <location evidence="1">Secreted</location>
    </subcellularLocation>
</comment>
<evidence type="ECO:0000256" key="4">
    <source>
        <dbReference type="SAM" id="MobiDB-lite"/>
    </source>
</evidence>
<evidence type="ECO:0000259" key="6">
    <source>
        <dbReference type="SMART" id="SM00912"/>
    </source>
</evidence>
<dbReference type="SUPFAM" id="SSF51126">
    <property type="entry name" value="Pectin lyase-like"/>
    <property type="match status" value="1"/>
</dbReference>
<dbReference type="PANTHER" id="PTHR12338">
    <property type="entry name" value="AUTOTRANSPORTER"/>
    <property type="match status" value="1"/>
</dbReference>
<dbReference type="InterPro" id="IPR050909">
    <property type="entry name" value="Bact_Autotransporter_VF"/>
</dbReference>
<dbReference type="SMART" id="SM00912">
    <property type="entry name" value="Haemagg_act"/>
    <property type="match status" value="1"/>
</dbReference>
<sequence length="4160" mass="425698">MPFSSPSLADSSVYPLSRLKPLAKAIALLMVAGGAQAAGQPFGGAWFAAKGAAQGSGGGRTGAQLPSMTPPPLAQQQKANQQLQRSLQNLNNTVAAIAAQQALQAAGRNTPVGGTVVPDGLGAGGLQVDSSMSFDQAWQNAKGPVETRNDGKVQVTVEQTADKAILNWESFNVGRDTTLKFQQQSDWAVLNRVNDPQARPSQILGRIEADGTVMVLNRNGVIFDGTSQVNTRNLVVAAASMSDSQFRDNGLYANNNAQPSFTDAAGAVRVERGAQITTRDPATSTAGGGYVLLLGNEVENAGSISTNRGQTLLAAGDNFVIRKGVGSDGNLTSTTRGNEVQALQVAGGSGAVRNSGIIQAASGDISLAGRTVQQDGVLLASTSVDTRGTLHLKASEAVTLGEGSTSAILLDSSGSTALDTQRAAALVPVSGATGEISLADLDRREQSRIEITSNGTVDFQGGSVTLATGGQVVVNAGQRALVRDGANIDVSGAVGVKVAMETNSIKVNVQGNEQRDASVNRESGTLNSQDVWVDVRDLVRVAAGTNGYASDRWYTAGGLLEVAGYLGTQGHSVGEWMAQGGSVRFTGNDLVTQQGSQINLSGGTLDVQGGYIRQTWLKGSDGRLYELSKAPGDLLYDGIYRGYEDYSERWNQTRTFYNPLIGASQRYENGYTVGRDAGSLVVGTANAVLQGDIVGTVFQGDSQTQAAQAGLDGYNQSQKALARGAQLIVGEYTPYYVKSSGLLQYALGASAQTVQRVDIAAGVGVDAGTIGLDDSVDGTRQGSLSLDSDLLNSFGLGGLKISALESVEVNDALQLADGGELGLFAKRVEINADLTVRSGVIEAGNVREQVALGSAAIDVYLSPLDQQGSLRVADGVHLDASGRWSNQLLDADAGTLAAWRDGGRISLRNGGDVVLGDGSLLDVSSGASIGADGERRGGKGGDITLHASASTALAATGALQLGGELRGLGMTGAGTLSLRSGRVNIGGSATEAADETLYLAPELFSLGFASYEVKGQAGLEVVEGAQVQVTRPVWRWTESASAVSSNAVVTQALEAWAPPLYQEDPLAGVLSQRAGASLALQVGGDVASLVDAASQNLIIGQGSLLQVDPGQSIRVRGPGQITVLGSLLAHGGSIDIRQQQFGDIDSAENEALGDNQVNGRSIWIGEQALLDVSGQANRALDWQGRRYGRVDAGGSIVIGGTVDTQLATATASDAFIVLRPGSRLEASGAGTVLDIRGLGSREVASNGGSIYLSSHRGLLLDGDLHAAAGGATAAGGSLQIALETPVYTNTTTDAAVLGVRRLVLGQSHDGEDALADALPGETSAGLVYGRARVSADDIQTGGFSDLTLFSHGVLALEAGTSLALNQALRLYGSTFEALASSTEPLPVELRAPYVLLSGTGQYFAGPTRLNPLPSSIQPSALTPAGTLNVHAGQLLDVAGGVYLGAQASLLNNSPFASTLELTGFADTELHSDGELRFLSHYGNAARTQLWVPGDLDLLATQIYPATGAIATVMAGYRRMEGQPQIDPESVLRIGRVGNATPAMPYSAFGQLDLGAGSIEQGGVLRAPLGAISFSGIASIGLREVHLLPGSLTSVSGAGLVMPYGGTTDGINYSFAGNKVTLQGAGGANTVGTSLEIGVTFAASQLDIQSGAVVDLSGGGELTGAGFVSGRGGSTDARYNPLVQIDAQGRFVLPGLADNPVYAIVPGVQAVAAPTGGEAGAVQPLIGQQITIGAGVPGLPAGTYTLLPSTYALLPGAFRVELNGLAAAGTDLSSQALRNGSWSTSGYLSVAGTTIRDALPSQVILSSADVLRRYSQYNETSYADFILADAIRQGIPRAMLPADARSLLLRGLSGSSLSVAGTVDFTPAKDGYGGSLLVLGNTEVLADGASATDGFSGASLHASDLGRFGASRMVLGAIPAVIYGQQGSEVALLGGGNSDIVLREGSVLSGPEVMLVGNITLEQGARIDTLGKGDTAFDSSDGYSYRVGTGALLAVSNGWLNLQAPGTQSNGTINLGVCAEQACGASQLYSEGTIGIVSNGNVSIGDGVRYGTRNLSLAVSAVNVGEVDALQAAAANHVLPTGLNLNQSVLARLLQGDTSQGAPALESLILTARDSINFFGSVSLDTLDPATGRSSLANLVLGSPAIQGYGDADDVASIRTASLIWSGATQAPAAAIEGGPGTGSGRLLIEAETIELGYAANTQPSGQTDEARLALGFSSVELNASKQIGANHRGSLAVYQSQGEYVSGKGFAYSGGELLMRTPLLTGTAGSVTRLSVGGDLRLEAPVGGAPAAAGKGTEALGAEWSMSASNLLVDTRVELPSGKLSLTASGDLRLGAASYIDLAGRTATFNDVEKYSWGGDLLLRSDNGDIHQVAGSTIDLSARNNQGGSLSAIALGESAGTVGLQGSILGSSSGVYQASGSLVPYAGAEVEVRARHLGDGELSDDFAALNQRLNDGQVFGARRFQLKEGDLTIGDGLKASSIELSLDGGALTVSGLVDASGEQVGSIRLAARDGLTLGSQSVLDAHGSLLRVDSYGQIIDSPNRAIVELSSGNGTLVLADGARIDLRHGTASGRDDLAALGTLELKAPRLGGATAGDIAIDASGNYDIQGAASIAVYGMQRYTDAPLGSDPATSGKPYQVIDQAYLDGKHAQSTLFINAALANTALLQGKLGGLNNERYADVLHLRPGVEIASASADGDLVVQGDIDLSGYRYASLNPNTPRTSAYGSGEVGGLVLRAGGDLTLYGSINDGFAPPSTTPDDDGWLLVPGVQPFAADLVVPGPGVTLADGTVFQGGVTLNYELPIKGATLAAGTRLATEARLTAPYTLAAGSVLGADIRDAGGALLYAAGSLLEQSVTLPSGTRLGAGTLLSSSASVGNLRWPAGVPLPSIARNDASQPNTLVLNGDLVLKRGALIPSETNVKLPEGTSFVSLRAGEGRNWALASMLPAGSQSWSLRLVAGADLEAADSRLTRVDGKGTLRLADTHYAANIVAGAAGRILTEEAEGMGEVPWTLVDDSNSWLCDYDAIMCMDQPQWTWGPDNLDGYPVGSPIAEADMWVCDYDPTMCVEHITTSTATVQRQLYSVLRTGTGDLDVAAGGSLLQNSPYGVYTAGTQAQDVTAAYQQARGLRNGSLLGTGGSSYESLTQAQYRAWFPEHGGNLDIRVAGDLTGDQWVDSSATTGNAQYGSAQVGNWLWRQGNGGVTEDDQPTAWWINFGTYVADSAGGTPYLVGFSGYGTLGGGDVNLRVGGQAGNQWARGGDHVGVQDSNLRSQGLVVTVGGSGRVGADGELRLTGGGDMDIRIGGVVNPDLAARTLSTTGSSRLDLQGVLANIRGSTSVLAGSIGGIDLRYGLTAPQQDPAETRPYDLYRSSLGAATGGLVLVPGDAGMRLATRGDLVVGGAGDPGRITVPNTTPFTAADGRQYAGGGSSWFSLWTNNTAIDLFSAGGNLTPSTQVSDFVSGSKVNPLENSNSSTTDGRFIYPSILRAVAAQGSLYLGVSATGNPNQLSALSPYSLLLAPSANGDLQLLAGDSIFAGGYSIQRSGTDSQSLASILKPAFAGYGLNTIAPVISNGNVGGRGITLNANPLFYFGADTAGILPGELQPSRFYALSGDIVGLSSGELVQFSASAASAGSLAGQTWYEGTGAVRMIAGRDIVASGSQLGTVRNLPQAVGNTPQARTSQSTGNLFIHYNANDISLVQAGRDILYSSFNVAGPGTLEISAGRNVLMEDRAVINSLGAILPGDSRPGASVVLQAGAAGADYNAFLARYLDPLNLAASGTPLADQPGKVVRLYDEDLVAWLGERFGFSGDSEAARTWFAALPAEQQRIFARQVYFEELKAAGREYTDASGPRTGSYLRGRNAIAALFPSRDVAGNPISYEGDIVLFGGAGIHTNFGGDIQLLSPGGQQVFGVEGAAPPSTAGVVTLGAGNIQSYSQGSILLGQSRIMTTFGGSIQAWSAEGDINAGRGTKTTLVYTPPKRVYDTWGNVTLSPQVPATGAGIATLNPIAEVPPGDIDLIAPQGTIDAGEAGIRVSGNVNIAALQVVNAANIQTQGKSTGLPVAAVVNTNAMASASAAANSATQAAEQVGRQQQDAARQRAPSIFSVRVLGFGDERLPGGEAGAGRAPLDDRQSSVQVLGTGALDEQARARLTEGERSNLVL</sequence>
<evidence type="ECO:0000313" key="8">
    <source>
        <dbReference type="Proteomes" id="UP001335100"/>
    </source>
</evidence>
<evidence type="ECO:0000256" key="5">
    <source>
        <dbReference type="SAM" id="SignalP"/>
    </source>
</evidence>
<feature type="signal peptide" evidence="5">
    <location>
        <begin position="1"/>
        <end position="37"/>
    </location>
</feature>
<dbReference type="Pfam" id="PF12545">
    <property type="entry name" value="DUF3739"/>
    <property type="match status" value="1"/>
</dbReference>
<dbReference type="InterPro" id="IPR011050">
    <property type="entry name" value="Pectin_lyase_fold/virulence"/>
</dbReference>
<dbReference type="InterPro" id="IPR008638">
    <property type="entry name" value="FhaB/CdiA-like_TPS"/>
</dbReference>
<dbReference type="Pfam" id="PF05860">
    <property type="entry name" value="TPS"/>
    <property type="match status" value="1"/>
</dbReference>
<name>A0ABU7HL94_9PSED</name>
<dbReference type="PANTHER" id="PTHR12338:SF8">
    <property type="entry name" value="HEME_HEMOPEXIN-BINDING PROTEIN"/>
    <property type="match status" value="1"/>
</dbReference>
<organism evidence="7 8">
    <name type="scientific">Pseudomonas ulcerans</name>
    <dbReference type="NCBI Taxonomy" id="3115852"/>
    <lineage>
        <taxon>Bacteria</taxon>
        <taxon>Pseudomonadati</taxon>
        <taxon>Pseudomonadota</taxon>
        <taxon>Gammaproteobacteria</taxon>
        <taxon>Pseudomonadales</taxon>
        <taxon>Pseudomonadaceae</taxon>
        <taxon>Pseudomonas</taxon>
    </lineage>
</organism>
<dbReference type="NCBIfam" id="TIGR01901">
    <property type="entry name" value="adhes_NPXG"/>
    <property type="match status" value="1"/>
</dbReference>
<gene>
    <name evidence="7" type="ORF">V0R50_03495</name>
</gene>
<evidence type="ECO:0000313" key="7">
    <source>
        <dbReference type="EMBL" id="MEE1932276.1"/>
    </source>
</evidence>
<dbReference type="Proteomes" id="UP001335100">
    <property type="component" value="Unassembled WGS sequence"/>
</dbReference>
<comment type="caution">
    <text evidence="7">The sequence shown here is derived from an EMBL/GenBank/DDBJ whole genome shotgun (WGS) entry which is preliminary data.</text>
</comment>
<keyword evidence="3 5" id="KW-0732">Signal</keyword>
<keyword evidence="2" id="KW-0964">Secreted</keyword>
<evidence type="ECO:0000256" key="3">
    <source>
        <dbReference type="ARBA" id="ARBA00022729"/>
    </source>
</evidence>
<evidence type="ECO:0000256" key="2">
    <source>
        <dbReference type="ARBA" id="ARBA00022525"/>
    </source>
</evidence>
<feature type="chain" id="PRO_5045765772" evidence="5">
    <location>
        <begin position="38"/>
        <end position="4160"/>
    </location>
</feature>
<feature type="region of interest" description="Disordered" evidence="4">
    <location>
        <begin position="53"/>
        <end position="79"/>
    </location>
</feature>
<feature type="domain" description="Filamentous haemagglutinin FhaB/tRNA nuclease CdiA-like TPS" evidence="6">
    <location>
        <begin position="129"/>
        <end position="245"/>
    </location>
</feature>
<proteinExistence type="predicted"/>
<keyword evidence="8" id="KW-1185">Reference proteome</keyword>
<dbReference type="RefSeq" id="WP_330073227.1">
    <property type="nucleotide sequence ID" value="NZ_JAZDQJ010000002.1"/>
</dbReference>
<evidence type="ECO:0000256" key="1">
    <source>
        <dbReference type="ARBA" id="ARBA00004613"/>
    </source>
</evidence>
<dbReference type="InterPro" id="IPR021026">
    <property type="entry name" value="Filamn_hemagglutn_DUF3739"/>
</dbReference>
<dbReference type="InterPro" id="IPR012334">
    <property type="entry name" value="Pectin_lyas_fold"/>
</dbReference>
<protein>
    <submittedName>
        <fullName evidence="7">Filamentous hemagglutinin family protein</fullName>
    </submittedName>
</protein>
<reference evidence="7 8" key="1">
    <citation type="submission" date="2024-01" db="EMBL/GenBank/DDBJ databases">
        <title>Unpublished Manusciprt.</title>
        <authorList>
            <person name="Duman M."/>
            <person name="Valdes E.G."/>
            <person name="Ajmi N."/>
            <person name="Altun S."/>
            <person name="Saticioglu I.B."/>
        </authorList>
    </citation>
    <scope>NUCLEOTIDE SEQUENCE [LARGE SCALE GENOMIC DNA]</scope>
    <source>
        <strain evidence="7 8">148P</strain>
    </source>
</reference>
<dbReference type="Gene3D" id="2.160.20.10">
    <property type="entry name" value="Single-stranded right-handed beta-helix, Pectin lyase-like"/>
    <property type="match status" value="1"/>
</dbReference>
<dbReference type="EMBL" id="JAZDQJ010000002">
    <property type="protein sequence ID" value="MEE1932276.1"/>
    <property type="molecule type" value="Genomic_DNA"/>
</dbReference>